<dbReference type="EMBL" id="CP083803">
    <property type="protein sequence ID" value="UXZ45238.1"/>
    <property type="molecule type" value="Genomic_DNA"/>
</dbReference>
<protein>
    <submittedName>
        <fullName evidence="1">DUF1631 domain-containing protein</fullName>
    </submittedName>
</protein>
<organism evidence="2 4">
    <name type="scientific">Pseudomonas soli</name>
    <dbReference type="NCBI Taxonomy" id="1306993"/>
    <lineage>
        <taxon>Bacteria</taxon>
        <taxon>Pseudomonadati</taxon>
        <taxon>Pseudomonadota</taxon>
        <taxon>Gammaproteobacteria</taxon>
        <taxon>Pseudomonadales</taxon>
        <taxon>Pseudomonadaceae</taxon>
        <taxon>Pseudomonas</taxon>
    </lineage>
</organism>
<evidence type="ECO:0000313" key="4">
    <source>
        <dbReference type="Proteomes" id="UP000199221"/>
    </source>
</evidence>
<dbReference type="GeneID" id="93675884"/>
<keyword evidence="5" id="KW-1185">Reference proteome</keyword>
<dbReference type="EMBL" id="JAZDQQ010000005">
    <property type="protein sequence ID" value="MEE1880045.1"/>
    <property type="molecule type" value="Genomic_DNA"/>
</dbReference>
<gene>
    <name evidence="3" type="ORF">K7K07_24805</name>
    <name evidence="2" type="ORF">SAMN05216230_101740</name>
    <name evidence="1" type="ORF">V0R55_07725</name>
</gene>
<dbReference type="Proteomes" id="UP000199221">
    <property type="component" value="Unassembled WGS sequence"/>
</dbReference>
<evidence type="ECO:0000313" key="2">
    <source>
        <dbReference type="EMBL" id="SEP89820.1"/>
    </source>
</evidence>
<dbReference type="Proteomes" id="UP001209279">
    <property type="component" value="Chromosome"/>
</dbReference>
<evidence type="ECO:0000313" key="5">
    <source>
        <dbReference type="Proteomes" id="UP001329505"/>
    </source>
</evidence>
<reference evidence="3" key="2">
    <citation type="submission" date="2021-08" db="EMBL/GenBank/DDBJ databases">
        <authorList>
            <person name="Yaryura P.M."/>
            <person name="Bianco M.I."/>
            <person name="Morais C."/>
            <person name="Setubal J.C."/>
        </authorList>
    </citation>
    <scope>NUCLEOTIDE SEQUENCE</scope>
    <source>
        <strain evidence="3">AP1</strain>
    </source>
</reference>
<evidence type="ECO:0000313" key="3">
    <source>
        <dbReference type="EMBL" id="UXZ45238.1"/>
    </source>
</evidence>
<proteinExistence type="predicted"/>
<accession>A0A1H9BLG7</accession>
<dbReference type="InterPro" id="IPR012434">
    <property type="entry name" value="DUF1631"/>
</dbReference>
<reference evidence="1 5" key="3">
    <citation type="submission" date="2024-01" db="EMBL/GenBank/DDBJ databases">
        <title>Unpublished Manusciprt.</title>
        <authorList>
            <person name="Duman M."/>
            <person name="Valdes E.G."/>
            <person name="Ajmi N."/>
            <person name="Altun S."/>
            <person name="Saticioglu I.B."/>
        </authorList>
    </citation>
    <scope>NUCLEOTIDE SEQUENCE [LARGE SCALE GENOMIC DNA]</scope>
    <source>
        <strain evidence="1 5">139P</strain>
    </source>
</reference>
<dbReference type="AlphaFoldDB" id="A0A1H9BLG7"/>
<sequence>MHDEGKVVPLAAAIDRGARAPSPCLPVLLLQVRDKAALQLRQGLQALFDNADDTLFEMADKASGRLDQNLYFEAMRDLRLKRKSIERGFLDTFYDAFARIGQGGGLEALVRSQTQDRSALKRTVAVQAMVDRVLSRDGFLLDQLNLRFTTLLEVPLETAHNPLGPGNLCGYFLDAGRNLGVGASVKMVLVKLFERYVLRDLDLLYGEASQLLASAGVLPDLLPAPRRRAEDRRGIARRVPASAMPGGLPDSAGQAFFASVQALLAPVRGRVTPRLQAAGAAQPTSTGDLLRLLTHLQHYVPAPGEPDDFNLGQQLEQLLLRVSVRSGTRRRIATDDEDTINLVDLLFAFIQGDHNLPASLRALIVRLHIPVLKVALIDKGMFSRGSHPARRLLNEIAAAAIGWETEAEGLRDSLHLRVERIVQRLLNDFSDDCALFDELLDEFLAFSQDERRRNELLEQRTRDAEEGRARTLLARQRVQQELNDRLHGRVLPQVVVQMLVQSWSQVLLLAWLKQGEASPAWAEALATVDDLLVSIAPYREPQRLLEQVPGLLKALRDGLAGVALDSAATRDFFLQLEKLHQRACGGTPEADAALDEVWVEDDIVLVVSDESELDAGLPLDEHDPAVHQVQRLQVGTWVEVMDDDEALRCKLVARVDSNDRLVFSNRTGMKVREWNRMGLAMALRRGEVRLLDNGLLFERALEAVLEQLGGLQAQQS</sequence>
<name>A0A1H9BLG7_9PSED</name>
<evidence type="ECO:0000313" key="1">
    <source>
        <dbReference type="EMBL" id="MEE1880045.1"/>
    </source>
</evidence>
<dbReference type="Proteomes" id="UP001329505">
    <property type="component" value="Unassembled WGS sequence"/>
</dbReference>
<dbReference type="KEGG" id="pmos:O165_028105"/>
<dbReference type="EMBL" id="FOEQ01000001">
    <property type="protein sequence ID" value="SEP89820.1"/>
    <property type="molecule type" value="Genomic_DNA"/>
</dbReference>
<dbReference type="Pfam" id="PF07793">
    <property type="entry name" value="DUF1631"/>
    <property type="match status" value="1"/>
</dbReference>
<reference evidence="2 4" key="1">
    <citation type="submission" date="2016-10" db="EMBL/GenBank/DDBJ databases">
        <authorList>
            <person name="de Groot N.N."/>
        </authorList>
    </citation>
    <scope>NUCLEOTIDE SEQUENCE [LARGE SCALE GENOMIC DNA]</scope>
    <source>
        <strain evidence="2 4">LMG 27941</strain>
    </source>
</reference>
<dbReference type="RefSeq" id="WP_038707379.1">
    <property type="nucleotide sequence ID" value="NZ_CP009365.1"/>
</dbReference>